<dbReference type="Proteomes" id="UP000275401">
    <property type="component" value="Unassembled WGS sequence"/>
</dbReference>
<evidence type="ECO:0000313" key="2">
    <source>
        <dbReference type="Proteomes" id="UP000275401"/>
    </source>
</evidence>
<sequence>MRVYAYPDPQDAVPTTDVFEVEDHDIDRKLASDAEVRDHPEVPLTDGQRDIVVTRLGFRRTSPWVVDGDRASADVAPLTTEQ</sequence>
<protein>
    <submittedName>
        <fullName evidence="1">Uncharacterized protein</fullName>
    </submittedName>
</protein>
<accession>A0A3M8WCC3</accession>
<organism evidence="1 2">
    <name type="scientific">Streptomyces botrytidirepellens</name>
    <dbReference type="NCBI Taxonomy" id="2486417"/>
    <lineage>
        <taxon>Bacteria</taxon>
        <taxon>Bacillati</taxon>
        <taxon>Actinomycetota</taxon>
        <taxon>Actinomycetes</taxon>
        <taxon>Kitasatosporales</taxon>
        <taxon>Streptomycetaceae</taxon>
        <taxon>Streptomyces</taxon>
    </lineage>
</organism>
<proteinExistence type="predicted"/>
<dbReference type="AlphaFoldDB" id="A0A3M8WCC3"/>
<name>A0A3M8WCC3_9ACTN</name>
<evidence type="ECO:0000313" key="1">
    <source>
        <dbReference type="EMBL" id="RNG26379.1"/>
    </source>
</evidence>
<keyword evidence="2" id="KW-1185">Reference proteome</keyword>
<dbReference type="EMBL" id="RIBZ01000193">
    <property type="protein sequence ID" value="RNG26379.1"/>
    <property type="molecule type" value="Genomic_DNA"/>
</dbReference>
<comment type="caution">
    <text evidence="1">The sequence shown here is derived from an EMBL/GenBank/DDBJ whole genome shotgun (WGS) entry which is preliminary data.</text>
</comment>
<reference evidence="1 2" key="1">
    <citation type="submission" date="2018-11" db="EMBL/GenBank/DDBJ databases">
        <title>The Potential of Streptomyces as Biocontrol Agents against the Tomato grey mould, Botrytis cinerea (Gray mold) Frontiers in Microbiology.</title>
        <authorList>
            <person name="Li D."/>
        </authorList>
    </citation>
    <scope>NUCLEOTIDE SEQUENCE [LARGE SCALE GENOMIC DNA]</scope>
    <source>
        <strain evidence="1 2">NEAU-LD23</strain>
    </source>
</reference>
<gene>
    <name evidence="1" type="ORF">EEJ42_15115</name>
</gene>